<organism evidence="1 2">
    <name type="scientific">Leptospira alstonii serovar Sichuan str. 79601</name>
    <dbReference type="NCBI Taxonomy" id="1218565"/>
    <lineage>
        <taxon>Bacteria</taxon>
        <taxon>Pseudomonadati</taxon>
        <taxon>Spirochaetota</taxon>
        <taxon>Spirochaetia</taxon>
        <taxon>Leptospirales</taxon>
        <taxon>Leptospiraceae</taxon>
        <taxon>Leptospira</taxon>
    </lineage>
</organism>
<dbReference type="AlphaFoldDB" id="M6CML0"/>
<evidence type="ECO:0000313" key="2">
    <source>
        <dbReference type="Proteomes" id="UP000011988"/>
    </source>
</evidence>
<dbReference type="PATRIC" id="fig|1218565.3.peg.3349"/>
<accession>M6CML0</accession>
<name>M6CML0_9LEPT</name>
<evidence type="ECO:0008006" key="3">
    <source>
        <dbReference type="Google" id="ProtNLM"/>
    </source>
</evidence>
<protein>
    <recommendedName>
        <fullName evidence="3">Integrase core domain protein</fullName>
    </recommendedName>
</protein>
<reference evidence="1 2" key="1">
    <citation type="submission" date="2013-01" db="EMBL/GenBank/DDBJ databases">
        <authorList>
            <person name="Harkins D.M."/>
            <person name="Durkin A.S."/>
            <person name="Brinkac L.M."/>
            <person name="Haft D.H."/>
            <person name="Selengut J.D."/>
            <person name="Sanka R."/>
            <person name="DePew J."/>
            <person name="Purushe J."/>
            <person name="Galloway R.L."/>
            <person name="Vinetz J.M."/>
            <person name="Sutton G.G."/>
            <person name="Nierman W.C."/>
            <person name="Fouts D.E."/>
        </authorList>
    </citation>
    <scope>NUCLEOTIDE SEQUENCE [LARGE SCALE GENOMIC DNA]</scope>
    <source>
        <strain evidence="1 2">79601</strain>
    </source>
</reference>
<comment type="caution">
    <text evidence="1">The sequence shown here is derived from an EMBL/GenBank/DDBJ whole genome shotgun (WGS) entry which is preliminary data.</text>
</comment>
<dbReference type="Proteomes" id="UP000011988">
    <property type="component" value="Unassembled WGS sequence"/>
</dbReference>
<sequence length="72" mass="8414">MDFFIPLNQYHLEKKLEEFIHFYNHYRTHLALNKDSPVSSQVLIRPSNGCVKLVSTPVLGGLYHMYSYKNVA</sequence>
<evidence type="ECO:0000313" key="1">
    <source>
        <dbReference type="EMBL" id="EMJ92959.1"/>
    </source>
</evidence>
<proteinExistence type="predicted"/>
<gene>
    <name evidence="1" type="ORF">LEP1GSC194_1927</name>
</gene>
<dbReference type="EMBL" id="ANIK01000073">
    <property type="protein sequence ID" value="EMJ92959.1"/>
    <property type="molecule type" value="Genomic_DNA"/>
</dbReference>